<feature type="compositionally biased region" description="Low complexity" evidence="6">
    <location>
        <begin position="334"/>
        <end position="350"/>
    </location>
</feature>
<dbReference type="GeneID" id="111244531"/>
<dbReference type="PANTHER" id="PTHR11793:SF13">
    <property type="entry name" value="PROTEIN DAUGHTERLESS"/>
    <property type="match status" value="1"/>
</dbReference>
<dbReference type="OrthoDB" id="10034090at2759"/>
<keyword evidence="9" id="KW-1185">Reference proteome</keyword>
<dbReference type="Proteomes" id="UP000594260">
    <property type="component" value="Unplaced"/>
</dbReference>
<dbReference type="InterPro" id="IPR011598">
    <property type="entry name" value="bHLH_dom"/>
</dbReference>
<dbReference type="GO" id="GO:0000981">
    <property type="term" value="F:DNA-binding transcription factor activity, RNA polymerase II-specific"/>
    <property type="evidence" value="ECO:0007669"/>
    <property type="project" value="TreeGrafter"/>
</dbReference>
<feature type="region of interest" description="Disordered" evidence="6">
    <location>
        <begin position="324"/>
        <end position="384"/>
    </location>
</feature>
<dbReference type="KEGG" id="vde:111244531"/>
<feature type="domain" description="BHLH" evidence="7">
    <location>
        <begin position="376"/>
        <end position="429"/>
    </location>
</feature>
<dbReference type="Pfam" id="PF00010">
    <property type="entry name" value="HLH"/>
    <property type="match status" value="1"/>
</dbReference>
<dbReference type="GO" id="GO:0000785">
    <property type="term" value="C:chromatin"/>
    <property type="evidence" value="ECO:0007669"/>
    <property type="project" value="TreeGrafter"/>
</dbReference>
<dbReference type="EnsemblMetazoa" id="XM_022791757">
    <property type="protein sequence ID" value="XP_022647492"/>
    <property type="gene ID" value="LOC111244531"/>
</dbReference>
<dbReference type="GO" id="GO:0046983">
    <property type="term" value="F:protein dimerization activity"/>
    <property type="evidence" value="ECO:0007669"/>
    <property type="project" value="InterPro"/>
</dbReference>
<evidence type="ECO:0000256" key="4">
    <source>
        <dbReference type="ARBA" id="ARBA00023163"/>
    </source>
</evidence>
<dbReference type="GO" id="GO:0000978">
    <property type="term" value="F:RNA polymerase II cis-regulatory region sequence-specific DNA binding"/>
    <property type="evidence" value="ECO:0007669"/>
    <property type="project" value="TreeGrafter"/>
</dbReference>
<dbReference type="SMART" id="SM00353">
    <property type="entry name" value="HLH"/>
    <property type="match status" value="1"/>
</dbReference>
<dbReference type="AlphaFoldDB" id="A0A7M7JK83"/>
<dbReference type="InterPro" id="IPR051098">
    <property type="entry name" value="NeuroDiff_E-box_TFs"/>
</dbReference>
<dbReference type="RefSeq" id="XP_022647492.1">
    <property type="nucleotide sequence ID" value="XM_022791757.1"/>
</dbReference>
<feature type="compositionally biased region" description="Low complexity" evidence="6">
    <location>
        <begin position="58"/>
        <end position="69"/>
    </location>
</feature>
<evidence type="ECO:0000256" key="2">
    <source>
        <dbReference type="ARBA" id="ARBA00023015"/>
    </source>
</evidence>
<sequence>MSEERKNFEELTTSRGIEDIGSASWYMAGSEQAEQSLADMGYPSTTAGRHHDFPIHHTTTLPPWTQPTPSYVDDAFPTPNGSGSCSKAYVNPYLDVVASGHPGQDPYTDPAWSCYAGSSGGYPGSYGVPPPPPLQPLQPIEEATPPGGYSKQPLPPLATLPPMSSFCRTDMTAAGSPPPLISSLKPVTGGFPPTGLQPSSATAVPGVVGLPGGLGSGSATPVGYSGGGSLSSPPPTVWSNPSAQTPPLIGATAAPPRSLSLLDVTRPEERGFEDSGVGVPLSGEFASTSSSPVTGVAKMSPSGEGKSDIKRIAKLPLQVSAALPSGHGVKRARSAASSNSGWHSSNSNSGDGDGDGFAGSDMEDLDPETKMEREKEKRQANNARERIRVRDINEAFKELGRMCMLHLKTDKAQTKLNILHQAVDVITQLEQQVRERNLNPKAACLKRREQDKSDDPALAGAFSQAVTGTGTTYGGGAGQLSNQMTPSSTAAWMDYGHRTAALGAPPAEQTT</sequence>
<accession>A0A7M7JK83</accession>
<dbReference type="PROSITE" id="PS50888">
    <property type="entry name" value="BHLH"/>
    <property type="match status" value="1"/>
</dbReference>
<feature type="region of interest" description="Disordered" evidence="6">
    <location>
        <begin position="270"/>
        <end position="306"/>
    </location>
</feature>
<keyword evidence="5" id="KW-0539">Nucleus</keyword>
<keyword evidence="2" id="KW-0805">Transcription regulation</keyword>
<evidence type="ECO:0000313" key="8">
    <source>
        <dbReference type="EnsemblMetazoa" id="XP_022647492"/>
    </source>
</evidence>
<dbReference type="GO" id="GO:0005667">
    <property type="term" value="C:transcription regulator complex"/>
    <property type="evidence" value="ECO:0007669"/>
    <property type="project" value="TreeGrafter"/>
</dbReference>
<reference evidence="8" key="1">
    <citation type="submission" date="2021-01" db="UniProtKB">
        <authorList>
            <consortium name="EnsemblMetazoa"/>
        </authorList>
    </citation>
    <scope>IDENTIFICATION</scope>
</reference>
<dbReference type="Gene3D" id="4.10.280.10">
    <property type="entry name" value="Helix-loop-helix DNA-binding domain"/>
    <property type="match status" value="1"/>
</dbReference>
<keyword evidence="3" id="KW-0238">DNA-binding</keyword>
<feature type="compositionally biased region" description="Basic and acidic residues" evidence="6">
    <location>
        <begin position="367"/>
        <end position="384"/>
    </location>
</feature>
<protein>
    <recommendedName>
        <fullName evidence="7">BHLH domain-containing protein</fullName>
    </recommendedName>
</protein>
<dbReference type="InParanoid" id="A0A7M7JK83"/>
<proteinExistence type="predicted"/>
<evidence type="ECO:0000256" key="5">
    <source>
        <dbReference type="ARBA" id="ARBA00023242"/>
    </source>
</evidence>
<comment type="subcellular location">
    <subcellularLocation>
        <location evidence="1">Nucleus</location>
    </subcellularLocation>
</comment>
<evidence type="ECO:0000256" key="3">
    <source>
        <dbReference type="ARBA" id="ARBA00023125"/>
    </source>
</evidence>
<organism evidence="8 9">
    <name type="scientific">Varroa destructor</name>
    <name type="common">Honeybee mite</name>
    <dbReference type="NCBI Taxonomy" id="109461"/>
    <lineage>
        <taxon>Eukaryota</taxon>
        <taxon>Metazoa</taxon>
        <taxon>Ecdysozoa</taxon>
        <taxon>Arthropoda</taxon>
        <taxon>Chelicerata</taxon>
        <taxon>Arachnida</taxon>
        <taxon>Acari</taxon>
        <taxon>Parasitiformes</taxon>
        <taxon>Mesostigmata</taxon>
        <taxon>Gamasina</taxon>
        <taxon>Dermanyssoidea</taxon>
        <taxon>Varroidae</taxon>
        <taxon>Varroa</taxon>
    </lineage>
</organism>
<dbReference type="FunFam" id="4.10.280.10:FF:000001">
    <property type="entry name" value="Putative transcription factor 12"/>
    <property type="match status" value="1"/>
</dbReference>
<dbReference type="PANTHER" id="PTHR11793">
    <property type="entry name" value="BASIC HELIX-LOOP-HELIX TRANSCRIPTION FACTOR"/>
    <property type="match status" value="1"/>
</dbReference>
<feature type="region of interest" description="Disordered" evidence="6">
    <location>
        <begin position="41"/>
        <end position="73"/>
    </location>
</feature>
<name>A0A7M7JK83_VARDE</name>
<evidence type="ECO:0000256" key="1">
    <source>
        <dbReference type="ARBA" id="ARBA00004123"/>
    </source>
</evidence>
<dbReference type="SUPFAM" id="SSF47459">
    <property type="entry name" value="HLH, helix-loop-helix DNA-binding domain"/>
    <property type="match status" value="1"/>
</dbReference>
<evidence type="ECO:0000259" key="7">
    <source>
        <dbReference type="PROSITE" id="PS50888"/>
    </source>
</evidence>
<evidence type="ECO:0000313" key="9">
    <source>
        <dbReference type="Proteomes" id="UP000594260"/>
    </source>
</evidence>
<dbReference type="CDD" id="cd18945">
    <property type="entry name" value="bHLH_E-protein_TCF4_E2-2"/>
    <property type="match status" value="1"/>
</dbReference>
<evidence type="ECO:0000256" key="6">
    <source>
        <dbReference type="SAM" id="MobiDB-lite"/>
    </source>
</evidence>
<dbReference type="GO" id="GO:0005634">
    <property type="term" value="C:nucleus"/>
    <property type="evidence" value="ECO:0007669"/>
    <property type="project" value="UniProtKB-SubCell"/>
</dbReference>
<dbReference type="InterPro" id="IPR036638">
    <property type="entry name" value="HLH_DNA-bd_sf"/>
</dbReference>
<keyword evidence="4" id="KW-0804">Transcription</keyword>